<gene>
    <name evidence="2" type="ORF">EDC59_108116</name>
</gene>
<name>A0AA94PV48_9BACT</name>
<evidence type="ECO:0000313" key="3">
    <source>
        <dbReference type="Proteomes" id="UP000295506"/>
    </source>
</evidence>
<dbReference type="RefSeq" id="WP_133987341.1">
    <property type="nucleotide sequence ID" value="NZ_CP014206.1"/>
</dbReference>
<comment type="caution">
    <text evidence="2">The sequence shown here is derived from an EMBL/GenBank/DDBJ whole genome shotgun (WGS) entry which is preliminary data.</text>
</comment>
<dbReference type="AlphaFoldDB" id="A0AA94PV48"/>
<protein>
    <recommendedName>
        <fullName evidence="4">DUF4760 domain-containing protein</fullName>
    </recommendedName>
</protein>
<organism evidence="2 3">
    <name type="scientific">Pseudodesulfovibrio indicus</name>
    <dbReference type="NCBI Taxonomy" id="1716143"/>
    <lineage>
        <taxon>Bacteria</taxon>
        <taxon>Pseudomonadati</taxon>
        <taxon>Thermodesulfobacteriota</taxon>
        <taxon>Desulfovibrionia</taxon>
        <taxon>Desulfovibrionales</taxon>
        <taxon>Desulfovibrionaceae</taxon>
    </lineage>
</organism>
<evidence type="ECO:0000256" key="1">
    <source>
        <dbReference type="SAM" id="Phobius"/>
    </source>
</evidence>
<keyword evidence="1" id="KW-0472">Membrane</keyword>
<keyword evidence="1" id="KW-0812">Transmembrane</keyword>
<dbReference type="Proteomes" id="UP000295506">
    <property type="component" value="Unassembled WGS sequence"/>
</dbReference>
<dbReference type="EMBL" id="SOBK01000008">
    <property type="protein sequence ID" value="TDT87450.1"/>
    <property type="molecule type" value="Genomic_DNA"/>
</dbReference>
<feature type="transmembrane region" description="Helical" evidence="1">
    <location>
        <begin position="6"/>
        <end position="23"/>
    </location>
</feature>
<accession>A0AA94PV48</accession>
<evidence type="ECO:0000313" key="2">
    <source>
        <dbReference type="EMBL" id="TDT87450.1"/>
    </source>
</evidence>
<keyword evidence="1" id="KW-1133">Transmembrane helix</keyword>
<evidence type="ECO:0008006" key="4">
    <source>
        <dbReference type="Google" id="ProtNLM"/>
    </source>
</evidence>
<proteinExistence type="predicted"/>
<reference evidence="2 3" key="1">
    <citation type="submission" date="2019-03" db="EMBL/GenBank/DDBJ databases">
        <title>Genomic Encyclopedia of Type Strains, Phase IV (KMG-IV): sequencing the most valuable type-strain genomes for metagenomic binning, comparative biology and taxonomic classification.</title>
        <authorList>
            <person name="Goeker M."/>
        </authorList>
    </citation>
    <scope>NUCLEOTIDE SEQUENCE [LARGE SCALE GENOMIC DNA]</scope>
    <source>
        <strain evidence="2 3">DSM 101483</strain>
    </source>
</reference>
<sequence length="184" mass="21634">MLIEIAVPAGVATFISGIFLFIIKRVTESTISEHIKQEFEIERHRLNRYEDVHYQTIRNLWEMLCDLNQCVDDLWDNASIQNLRVFSSKLRKANLALRKAGPILHTDSYHQIQNVLTHFTRYFEGKDSLILLRESEIDNVDSNHFNDRIRNIINVNFGTRNRLNQVLDSLLEEYRHILNPRVGS</sequence>